<dbReference type="HOGENOM" id="CLU_282618_0_0_1"/>
<dbReference type="GO" id="GO:0006893">
    <property type="term" value="P:Golgi to plasma membrane transport"/>
    <property type="evidence" value="ECO:0007669"/>
    <property type="project" value="TreeGrafter"/>
</dbReference>
<dbReference type="InParanoid" id="B7FPT6"/>
<dbReference type="OrthoDB" id="40492at2759"/>
<evidence type="ECO:0000313" key="5">
    <source>
        <dbReference type="Proteomes" id="UP000000759"/>
    </source>
</evidence>
<dbReference type="EMBL" id="CM000605">
    <property type="protein sequence ID" value="EEC51734.1"/>
    <property type="molecule type" value="Genomic_DNA"/>
</dbReference>
<feature type="region of interest" description="Disordered" evidence="2">
    <location>
        <begin position="557"/>
        <end position="578"/>
    </location>
</feature>
<dbReference type="PANTHER" id="PTHR12702">
    <property type="entry name" value="SEC15"/>
    <property type="match status" value="1"/>
</dbReference>
<dbReference type="InterPro" id="IPR046361">
    <property type="entry name" value="EXOC6/Sec15_C"/>
</dbReference>
<evidence type="ECO:0000256" key="1">
    <source>
        <dbReference type="ARBA" id="ARBA00023054"/>
    </source>
</evidence>
<evidence type="ECO:0000313" key="4">
    <source>
        <dbReference type="EMBL" id="EEC51734.1"/>
    </source>
</evidence>
<dbReference type="GO" id="GO:0006886">
    <property type="term" value="P:intracellular protein transport"/>
    <property type="evidence" value="ECO:0007669"/>
    <property type="project" value="InterPro"/>
</dbReference>
<evidence type="ECO:0000259" key="3">
    <source>
        <dbReference type="Pfam" id="PF04091"/>
    </source>
</evidence>
<feature type="region of interest" description="Disordered" evidence="2">
    <location>
        <begin position="379"/>
        <end position="431"/>
    </location>
</feature>
<dbReference type="InterPro" id="IPR007225">
    <property type="entry name" value="EXOC6/Sec15"/>
</dbReference>
<dbReference type="GeneID" id="7196447"/>
<dbReference type="AlphaFoldDB" id="B7FPT6"/>
<dbReference type="Pfam" id="PF04091">
    <property type="entry name" value="Sec15_C"/>
    <property type="match status" value="1"/>
</dbReference>
<dbReference type="RefSeq" id="XP_002177271.1">
    <property type="nucleotide sequence ID" value="XM_002177235.1"/>
</dbReference>
<dbReference type="KEGG" id="pti:PHATRDRAFT_42858"/>
<dbReference type="Proteomes" id="UP000000759">
    <property type="component" value="Chromosome 1"/>
</dbReference>
<organism evidence="4 5">
    <name type="scientific">Phaeodactylum tricornutum (strain CCAP 1055/1)</name>
    <dbReference type="NCBI Taxonomy" id="556484"/>
    <lineage>
        <taxon>Eukaryota</taxon>
        <taxon>Sar</taxon>
        <taxon>Stramenopiles</taxon>
        <taxon>Ochrophyta</taxon>
        <taxon>Bacillariophyta</taxon>
        <taxon>Bacillariophyceae</taxon>
        <taxon>Bacillariophycidae</taxon>
        <taxon>Naviculales</taxon>
        <taxon>Phaeodactylaceae</taxon>
        <taxon>Phaeodactylum</taxon>
    </lineage>
</organism>
<feature type="compositionally biased region" description="Polar residues" evidence="2">
    <location>
        <begin position="411"/>
        <end position="431"/>
    </location>
</feature>
<feature type="compositionally biased region" description="Low complexity" evidence="2">
    <location>
        <begin position="379"/>
        <end position="395"/>
    </location>
</feature>
<evidence type="ECO:0000256" key="2">
    <source>
        <dbReference type="SAM" id="MobiDB-lite"/>
    </source>
</evidence>
<feature type="compositionally biased region" description="Basic residues" evidence="2">
    <location>
        <begin position="396"/>
        <end position="406"/>
    </location>
</feature>
<feature type="compositionally biased region" description="Low complexity" evidence="2">
    <location>
        <begin position="11"/>
        <end position="25"/>
    </location>
</feature>
<dbReference type="GO" id="GO:0000145">
    <property type="term" value="C:exocyst"/>
    <property type="evidence" value="ECO:0007669"/>
    <property type="project" value="TreeGrafter"/>
</dbReference>
<keyword evidence="5" id="KW-1185">Reference proteome</keyword>
<dbReference type="OMA" id="GWYRCWD"/>
<sequence>MVDGQREVSYRPTPTGSPSRSGPPSMTVRARRRREESVRRLVADMQARRGEDETHEWLVASTIATALEQGLDRELHTELVQETKDNASRIGQICHDHANVFLSSVAQVAALGEPSAQLAQGLEEAYQTLESQTAGPLQQAVDQHKQAHKSLTQAKALSETLVACQLLATQLEKARKQALLGRPRAALAAVDQARTVLTQPLLVDASLNQNKETRLTLEQTPLGRRAQIVLPKLETEVLQAARRAWNRWWVQLRNGEQAKAGKAVLRQVGHAVATGPSQLSLGGNLPSSYVWRAQTAHNLVSRVDQKTSVARAARAAYWLDRDAAKEAQRIATITSHGLARKLESIAACLGWYRCWDASASLLLDLSEFNGTDAEGNLLVGSGSRHGSRHGLAGSRHGLRGSRHGKARSLGFRSTASRSQTTAPSTLSGAASGTNVATGKWAEVLLPAVLLSQTPSRREEDEILMSLPESVHPVRRAELAYRLLGRTDEFVQYYEQNRFNGGAEDAESERSALSALTGDDITLGSDRTFFSKTLPTLCASIVGFTAVEAALEVGTFAGDEEENTEESKESRAFAAVSRSPAAATGSTTLTASRLRESSERYERALTSELGDLIRERAKRSNLGELVRSSILMSSFRSSLKVVHPSSSSRRHDKDLLALDTEILLRALKISQDEQLRATTAIVAEDRKVPMLVADSSAAQKGRSMQQPTSGIPDPEEIGLPFGLNQMKQQPTKSSLQFQEQSQASFNRSAVDQAYTFSDSLPTVIRSLHARAIAMVVFALSQEELGQSFSAKKGSNAAGYVLDAIGEFVNVTSVGMKDSDNVVDEGSVEKAVQIMANIAALQHCLPRFLGTILRGMCHIGMIKAEELDETFVYAEMTLKSADKACDAQMGSTYSLVYEICRNKIDSHINYALENFNWVAKSVRDMPNAYCEGLIGYMRSVFNSLGPMDEGSRAGLHFSCCGHVSERLVKLLAGKPGDTATFDDSGLPPIARIDAFGIKNLALDCDELEKFADSTAIPQLRDCFNELRVLTSVMLDKDLPMLVMPENVAQRRRKYPILSMDKVGNILEKYVGTGLGDKLMGGSRKVDILFIDKKEVQQLIKIVRSQGI</sequence>
<proteinExistence type="predicted"/>
<keyword evidence="1" id="KW-0175">Coiled coil</keyword>
<dbReference type="Gene3D" id="1.20.58.670">
    <property type="entry name" value="Dsl1p vesicle tethering complex, Tip20p subunit, domain D"/>
    <property type="match status" value="1"/>
</dbReference>
<accession>B7FPT6</accession>
<dbReference type="PANTHER" id="PTHR12702:SF0">
    <property type="entry name" value="EXOCYST COMPLEX COMPONENT 6"/>
    <property type="match status" value="1"/>
</dbReference>
<reference evidence="4 5" key="1">
    <citation type="journal article" date="2008" name="Nature">
        <title>The Phaeodactylum genome reveals the evolutionary history of diatom genomes.</title>
        <authorList>
            <person name="Bowler C."/>
            <person name="Allen A.E."/>
            <person name="Badger J.H."/>
            <person name="Grimwood J."/>
            <person name="Jabbari K."/>
            <person name="Kuo A."/>
            <person name="Maheswari U."/>
            <person name="Martens C."/>
            <person name="Maumus F."/>
            <person name="Otillar R.P."/>
            <person name="Rayko E."/>
            <person name="Salamov A."/>
            <person name="Vandepoele K."/>
            <person name="Beszteri B."/>
            <person name="Gruber A."/>
            <person name="Heijde M."/>
            <person name="Katinka M."/>
            <person name="Mock T."/>
            <person name="Valentin K."/>
            <person name="Verret F."/>
            <person name="Berges J.A."/>
            <person name="Brownlee C."/>
            <person name="Cadoret J.P."/>
            <person name="Chiovitti A."/>
            <person name="Choi C.J."/>
            <person name="Coesel S."/>
            <person name="De Martino A."/>
            <person name="Detter J.C."/>
            <person name="Durkin C."/>
            <person name="Falciatore A."/>
            <person name="Fournet J."/>
            <person name="Haruta M."/>
            <person name="Huysman M.J."/>
            <person name="Jenkins B.D."/>
            <person name="Jiroutova K."/>
            <person name="Jorgensen R.E."/>
            <person name="Joubert Y."/>
            <person name="Kaplan A."/>
            <person name="Kroger N."/>
            <person name="Kroth P.G."/>
            <person name="La Roche J."/>
            <person name="Lindquist E."/>
            <person name="Lommer M."/>
            <person name="Martin-Jezequel V."/>
            <person name="Lopez P.J."/>
            <person name="Lucas S."/>
            <person name="Mangogna M."/>
            <person name="McGinnis K."/>
            <person name="Medlin L.K."/>
            <person name="Montsant A."/>
            <person name="Oudot-Le Secq M.P."/>
            <person name="Napoli C."/>
            <person name="Obornik M."/>
            <person name="Parker M.S."/>
            <person name="Petit J.L."/>
            <person name="Porcel B.M."/>
            <person name="Poulsen N."/>
            <person name="Robison M."/>
            <person name="Rychlewski L."/>
            <person name="Rynearson T.A."/>
            <person name="Schmutz J."/>
            <person name="Shapiro H."/>
            <person name="Siaut M."/>
            <person name="Stanley M."/>
            <person name="Sussman M.R."/>
            <person name="Taylor A.R."/>
            <person name="Vardi A."/>
            <person name="von Dassow P."/>
            <person name="Vyverman W."/>
            <person name="Willis A."/>
            <person name="Wyrwicz L.S."/>
            <person name="Rokhsar D.S."/>
            <person name="Weissenbach J."/>
            <person name="Armbrust E.V."/>
            <person name="Green B.R."/>
            <person name="Van de Peer Y."/>
            <person name="Grigoriev I.V."/>
        </authorList>
    </citation>
    <scope>NUCLEOTIDE SEQUENCE [LARGE SCALE GENOMIC DNA]</scope>
    <source>
        <strain evidence="4 5">CCAP 1055/1</strain>
    </source>
</reference>
<dbReference type="GO" id="GO:0090522">
    <property type="term" value="P:vesicle tethering involved in exocytosis"/>
    <property type="evidence" value="ECO:0007669"/>
    <property type="project" value="InterPro"/>
</dbReference>
<gene>
    <name evidence="4" type="ORF">PHATRDRAFT_42858</name>
</gene>
<dbReference type="GO" id="GO:0016020">
    <property type="term" value="C:membrane"/>
    <property type="evidence" value="ECO:0007669"/>
    <property type="project" value="TreeGrafter"/>
</dbReference>
<reference evidence="5" key="2">
    <citation type="submission" date="2008-08" db="EMBL/GenBank/DDBJ databases">
        <authorList>
            <consortium name="Diatom Consortium"/>
            <person name="Grigoriev I."/>
            <person name="Grimwood J."/>
            <person name="Kuo A."/>
            <person name="Otillar R.P."/>
            <person name="Salamov A."/>
            <person name="Detter J.C."/>
            <person name="Lindquist E."/>
            <person name="Shapiro H."/>
            <person name="Lucas S."/>
            <person name="Glavina del Rio T."/>
            <person name="Pitluck S."/>
            <person name="Rokhsar D."/>
            <person name="Bowler C."/>
        </authorList>
    </citation>
    <scope>GENOME REANNOTATION</scope>
    <source>
        <strain evidence="5">CCAP 1055/1</strain>
    </source>
</reference>
<dbReference type="PaxDb" id="2850-Phatr42858"/>
<dbReference type="eggNOG" id="ENOG502SC1C">
    <property type="taxonomic scope" value="Eukaryota"/>
</dbReference>
<feature type="domain" description="Exocyst complex subunit EXOC6/Sec15 C-terminal" evidence="3">
    <location>
        <begin position="822"/>
        <end position="1066"/>
    </location>
</feature>
<name>B7FPT6_PHATC</name>
<protein>
    <recommendedName>
        <fullName evidence="3">Exocyst complex subunit EXOC6/Sec15 C-terminal domain-containing protein</fullName>
    </recommendedName>
</protein>
<dbReference type="InterPro" id="IPR042044">
    <property type="entry name" value="EXOC6PINT-1/Sec15/Tip20_C_dom2"/>
</dbReference>
<feature type="region of interest" description="Disordered" evidence="2">
    <location>
        <begin position="1"/>
        <end position="37"/>
    </location>
</feature>